<sequence length="228" mass="26014">MKESFGGQLLSSDIFLRPKSFSMVGNVIVTSLRLRRFIDAAPYMIKAAKTLQVFYPNLIHVTCLLMVHRLAEEAPARIKAYKEKLPNLPLPPEPVITRWGTWIEAVLFFNKHFEAIKGVATVIALLSSGSHACTYLLQNTNKILSRLAWLYKTEYNKIKVTFTKSEARLERTFRYNRYPIPSQEASNALVTPLALRVSMGDNDRLLPHGSYPRLPLNYDIKKIFPSLC</sequence>
<accession>A0A4C1YFS1</accession>
<dbReference type="OrthoDB" id="10610861at2759"/>
<dbReference type="EMBL" id="BGZK01001176">
    <property type="protein sequence ID" value="GBP73499.1"/>
    <property type="molecule type" value="Genomic_DNA"/>
</dbReference>
<organism evidence="1 2">
    <name type="scientific">Eumeta variegata</name>
    <name type="common">Bagworm moth</name>
    <name type="synonym">Eumeta japonica</name>
    <dbReference type="NCBI Taxonomy" id="151549"/>
    <lineage>
        <taxon>Eukaryota</taxon>
        <taxon>Metazoa</taxon>
        <taxon>Ecdysozoa</taxon>
        <taxon>Arthropoda</taxon>
        <taxon>Hexapoda</taxon>
        <taxon>Insecta</taxon>
        <taxon>Pterygota</taxon>
        <taxon>Neoptera</taxon>
        <taxon>Endopterygota</taxon>
        <taxon>Lepidoptera</taxon>
        <taxon>Glossata</taxon>
        <taxon>Ditrysia</taxon>
        <taxon>Tineoidea</taxon>
        <taxon>Psychidae</taxon>
        <taxon>Oiketicinae</taxon>
        <taxon>Eumeta</taxon>
    </lineage>
</organism>
<reference evidence="1 2" key="1">
    <citation type="journal article" date="2019" name="Commun. Biol.">
        <title>The bagworm genome reveals a unique fibroin gene that provides high tensile strength.</title>
        <authorList>
            <person name="Kono N."/>
            <person name="Nakamura H."/>
            <person name="Ohtoshi R."/>
            <person name="Tomita M."/>
            <person name="Numata K."/>
            <person name="Arakawa K."/>
        </authorList>
    </citation>
    <scope>NUCLEOTIDE SEQUENCE [LARGE SCALE GENOMIC DNA]</scope>
</reference>
<evidence type="ECO:0000313" key="2">
    <source>
        <dbReference type="Proteomes" id="UP000299102"/>
    </source>
</evidence>
<proteinExistence type="predicted"/>
<keyword evidence="2" id="KW-1185">Reference proteome</keyword>
<name>A0A4C1YFS1_EUMVA</name>
<dbReference type="AlphaFoldDB" id="A0A4C1YFS1"/>
<comment type="caution">
    <text evidence="1">The sequence shown here is derived from an EMBL/GenBank/DDBJ whole genome shotgun (WGS) entry which is preliminary data.</text>
</comment>
<dbReference type="Proteomes" id="UP000299102">
    <property type="component" value="Unassembled WGS sequence"/>
</dbReference>
<protein>
    <submittedName>
        <fullName evidence="1">Uncharacterized protein</fullName>
    </submittedName>
</protein>
<dbReference type="STRING" id="151549.A0A4C1YFS1"/>
<gene>
    <name evidence="1" type="ORF">EVAR_57394_1</name>
</gene>
<evidence type="ECO:0000313" key="1">
    <source>
        <dbReference type="EMBL" id="GBP73499.1"/>
    </source>
</evidence>